<accession>A0A6J5NVI9</accession>
<evidence type="ECO:0000313" key="2">
    <source>
        <dbReference type="EMBL" id="CAB4159214.1"/>
    </source>
</evidence>
<dbReference type="EMBL" id="LR796684">
    <property type="protein sequence ID" value="CAB4159214.1"/>
    <property type="molecule type" value="Genomic_DNA"/>
</dbReference>
<dbReference type="Pfam" id="PF13986">
    <property type="entry name" value="DUF4224"/>
    <property type="match status" value="1"/>
</dbReference>
<dbReference type="InterPro" id="IPR025319">
    <property type="entry name" value="DUF4224"/>
</dbReference>
<sequence length="75" mass="8277">MAKRPDVTLSEEEIRRLTGGYKQPARQLAALHDLGYARARRSELTGRVVLERAHYEAVASGSAAAKSSTRTPQLR</sequence>
<organism evidence="2">
    <name type="scientific">uncultured Caudovirales phage</name>
    <dbReference type="NCBI Taxonomy" id="2100421"/>
    <lineage>
        <taxon>Viruses</taxon>
        <taxon>Duplodnaviria</taxon>
        <taxon>Heunggongvirae</taxon>
        <taxon>Uroviricota</taxon>
        <taxon>Caudoviricetes</taxon>
        <taxon>Peduoviridae</taxon>
        <taxon>Maltschvirus</taxon>
        <taxon>Maltschvirus maltsch</taxon>
    </lineage>
</organism>
<protein>
    <recommendedName>
        <fullName evidence="1">DUF4224 domain-containing protein</fullName>
    </recommendedName>
</protein>
<reference evidence="2" key="1">
    <citation type="submission" date="2020-04" db="EMBL/GenBank/DDBJ databases">
        <authorList>
            <person name="Chiriac C."/>
            <person name="Salcher M."/>
            <person name="Ghai R."/>
            <person name="Kavagutti S V."/>
        </authorList>
    </citation>
    <scope>NUCLEOTIDE SEQUENCE</scope>
</reference>
<feature type="domain" description="DUF4224" evidence="1">
    <location>
        <begin position="8"/>
        <end position="37"/>
    </location>
</feature>
<gene>
    <name evidence="2" type="ORF">UFOVP707_63</name>
</gene>
<name>A0A6J5NVI9_9CAUD</name>
<evidence type="ECO:0000259" key="1">
    <source>
        <dbReference type="Pfam" id="PF13986"/>
    </source>
</evidence>
<proteinExistence type="predicted"/>